<keyword evidence="2" id="KW-1185">Reference proteome</keyword>
<dbReference type="OrthoDB" id="3255669at2"/>
<accession>A0A1V4D8E8</accession>
<evidence type="ECO:0000313" key="2">
    <source>
        <dbReference type="Proteomes" id="UP000033615"/>
    </source>
</evidence>
<evidence type="ECO:0000313" key="1">
    <source>
        <dbReference type="EMBL" id="OPF81638.1"/>
    </source>
</evidence>
<dbReference type="AlphaFoldDB" id="A0A1V4D8E8"/>
<evidence type="ECO:0008006" key="3">
    <source>
        <dbReference type="Google" id="ProtNLM"/>
    </source>
</evidence>
<name>A0A1V4D8E8_9ACTN</name>
<sequence>MEAVMGIPLVWGATDAEVRAGYPCDGVLPGPRSSWYRAVTVRAGVSCVFRWLCQLRVAPYSYDLLDNMGRRSPRRLTPGAGELAIGQRVMTIFELVSFETDRHLTLKLTDPRGLRLFGGFAVSYTVADTGRGTTRLVAKLAVGERNGLLGRARTPLLAWGDLLMMRKQLLTLRDLAESHG</sequence>
<dbReference type="Proteomes" id="UP000033615">
    <property type="component" value="Unassembled WGS sequence"/>
</dbReference>
<reference evidence="1" key="1">
    <citation type="submission" date="2016-12" db="EMBL/GenBank/DDBJ databases">
        <title>Genome sequence of Streptomyces antioxidans MUSC 164.</title>
        <authorList>
            <person name="Lee L.-H."/>
            <person name="Ser H.-L."/>
        </authorList>
    </citation>
    <scope>NUCLEOTIDE SEQUENCE [LARGE SCALE GENOMIC DNA]</scope>
    <source>
        <strain evidence="1">MUSC 164</strain>
    </source>
</reference>
<comment type="caution">
    <text evidence="1">The sequence shown here is derived from an EMBL/GenBank/DDBJ whole genome shotgun (WGS) entry which is preliminary data.</text>
</comment>
<proteinExistence type="predicted"/>
<protein>
    <recommendedName>
        <fullName evidence="3">Polyketide cyclase</fullName>
    </recommendedName>
</protein>
<gene>
    <name evidence="1" type="ORF">VT50_0209545</name>
</gene>
<organism evidence="1 2">
    <name type="scientific">Streptomyces antioxidans</name>
    <dbReference type="NCBI Taxonomy" id="1507734"/>
    <lineage>
        <taxon>Bacteria</taxon>
        <taxon>Bacillati</taxon>
        <taxon>Actinomycetota</taxon>
        <taxon>Actinomycetes</taxon>
        <taxon>Kitasatosporales</taxon>
        <taxon>Streptomycetaceae</taxon>
        <taxon>Streptomyces</taxon>
    </lineage>
</organism>
<dbReference type="EMBL" id="LAKD02000019">
    <property type="protein sequence ID" value="OPF81638.1"/>
    <property type="molecule type" value="Genomic_DNA"/>
</dbReference>